<reference evidence="7 8" key="1">
    <citation type="journal article" date="1999" name="Nature">
        <title>Evidence for lateral gene transfer between Archaea and Bacteria from genome sequence of Thermotoga maritima.</title>
        <authorList>
            <person name="Nelson K.E."/>
            <person name="Clayton R.A."/>
            <person name="Gill S.R."/>
            <person name="Gwinn M.L."/>
            <person name="Dodson R.J."/>
            <person name="Haft D.H."/>
            <person name="Hickey E.K."/>
            <person name="Peterson J.D."/>
            <person name="Nelson W.C."/>
            <person name="Ketchum K.A."/>
            <person name="McDonald L."/>
            <person name="Utterback T.R."/>
            <person name="Malek J.A."/>
            <person name="Linher K.D."/>
            <person name="Garrett M.M."/>
            <person name="Stewart A.M."/>
            <person name="Cotton M.D."/>
            <person name="Pratt M.S."/>
            <person name="Phillips C.A."/>
            <person name="Richardson D."/>
            <person name="Heidelberg J."/>
            <person name="Sutton G.G."/>
            <person name="Fleischmann R.D."/>
            <person name="White O."/>
            <person name="Salzberg S.L."/>
            <person name="Smith H.O."/>
            <person name="Venter J.C."/>
            <person name="Fraser C.M."/>
        </authorList>
    </citation>
    <scope>NUCLEOTIDE SEQUENCE [LARGE SCALE GENOMIC DNA]</scope>
    <source>
        <strain evidence="8">ATCC 43589 / DSM 3109 / JCM 10099 / NBRC 100826 / MSB8</strain>
    </source>
</reference>
<dbReference type="SMART" id="SM00478">
    <property type="entry name" value="ENDO3c"/>
    <property type="match status" value="1"/>
</dbReference>
<dbReference type="Gene3D" id="1.10.340.30">
    <property type="entry name" value="Hypothetical protein, domain 2"/>
    <property type="match status" value="1"/>
</dbReference>
<keyword evidence="7" id="KW-0378">Hydrolase</keyword>
<evidence type="ECO:0000256" key="2">
    <source>
        <dbReference type="ARBA" id="ARBA00022723"/>
    </source>
</evidence>
<dbReference type="OrthoDB" id="9802365at2"/>
<dbReference type="InterPro" id="IPR011257">
    <property type="entry name" value="DNA_glycosylase"/>
</dbReference>
<evidence type="ECO:0000313" key="7">
    <source>
        <dbReference type="EMBL" id="AAD35467.1"/>
    </source>
</evidence>
<dbReference type="KEGG" id="tma:TM0382"/>
<dbReference type="PIR" id="F72383">
    <property type="entry name" value="F72383"/>
</dbReference>
<sequence length="232" mass="27279">MLIWFTPRIILSMRLTELYRKLLEIHGSVGKWWPGTPEEIVITAVLTQNTNWKNVERAMENIKNEVKGNNLLKELDSLPEEKVAELIRPAGFFNIKTKRLKELLKFLKEYNYNLSRLRDLPTHILRERLLKIKGIGKETADAILLYALEKPVFVVDSYTRRLLKRIFNIELNDYDEVQKLFMTHYPEDVRLYQEFHGLIVEHAKKFCSKTPKCGVCPLKKECCHVSQMNGFS</sequence>
<dbReference type="AlphaFoldDB" id="Q9WYL3"/>
<organism evidence="7 8">
    <name type="scientific">Thermotoga maritima (strain ATCC 43589 / DSM 3109 / JCM 10099 / NBRC 100826 / MSB8)</name>
    <dbReference type="NCBI Taxonomy" id="243274"/>
    <lineage>
        <taxon>Bacteria</taxon>
        <taxon>Thermotogati</taxon>
        <taxon>Thermotogota</taxon>
        <taxon>Thermotogae</taxon>
        <taxon>Thermotogales</taxon>
        <taxon>Thermotogaceae</taxon>
        <taxon>Thermotoga</taxon>
    </lineage>
</organism>
<dbReference type="InParanoid" id="Q9WYL3"/>
<protein>
    <submittedName>
        <fullName evidence="7">Repair endonuclease, putative</fullName>
    </submittedName>
</protein>
<keyword evidence="8" id="KW-1185">Reference proteome</keyword>
<dbReference type="CDD" id="cd00056">
    <property type="entry name" value="ENDO3c"/>
    <property type="match status" value="1"/>
</dbReference>
<dbReference type="PANTHER" id="PTHR10359:SF19">
    <property type="entry name" value="DNA REPAIR GLYCOSYLASE MJ1434-RELATED"/>
    <property type="match status" value="1"/>
</dbReference>
<feature type="domain" description="Helix-hairpin-helix DNA-binding motif class 1" evidence="5">
    <location>
        <begin position="127"/>
        <end position="146"/>
    </location>
</feature>
<dbReference type="GO" id="GO:0004519">
    <property type="term" value="F:endonuclease activity"/>
    <property type="evidence" value="ECO:0007669"/>
    <property type="project" value="UniProtKB-KW"/>
</dbReference>
<dbReference type="EnsemblBacteria" id="AAD35467">
    <property type="protein sequence ID" value="AAD35467"/>
    <property type="gene ID" value="TM_0382"/>
</dbReference>
<dbReference type="KEGG" id="tmi:THEMA_02810"/>
<keyword evidence="7" id="KW-0255">Endonuclease</keyword>
<keyword evidence="1" id="KW-0004">4Fe-4S</keyword>
<evidence type="ECO:0000256" key="4">
    <source>
        <dbReference type="ARBA" id="ARBA00023014"/>
    </source>
</evidence>
<evidence type="ECO:0000256" key="3">
    <source>
        <dbReference type="ARBA" id="ARBA00023004"/>
    </source>
</evidence>
<name>Q9WYL3_THEMA</name>
<dbReference type="PATRIC" id="fig|243274.18.peg.547"/>
<dbReference type="PIRSF" id="PIRSF001435">
    <property type="entry name" value="Nth"/>
    <property type="match status" value="1"/>
</dbReference>
<dbReference type="PaxDb" id="243274-THEMA_02810"/>
<gene>
    <name evidence="7" type="ordered locus">TM_0382</name>
</gene>
<dbReference type="EMBL" id="AE000512">
    <property type="protein sequence ID" value="AAD35467.1"/>
    <property type="molecule type" value="Genomic_DNA"/>
</dbReference>
<dbReference type="GO" id="GO:0003677">
    <property type="term" value="F:DNA binding"/>
    <property type="evidence" value="ECO:0007669"/>
    <property type="project" value="InterPro"/>
</dbReference>
<dbReference type="InterPro" id="IPR003265">
    <property type="entry name" value="HhH-GPD_domain"/>
</dbReference>
<feature type="domain" description="HhH-GPD" evidence="6">
    <location>
        <begin position="46"/>
        <end position="205"/>
    </location>
</feature>
<evidence type="ECO:0000313" key="8">
    <source>
        <dbReference type="Proteomes" id="UP000008183"/>
    </source>
</evidence>
<dbReference type="Gene3D" id="1.10.1670.10">
    <property type="entry name" value="Helix-hairpin-Helix base-excision DNA repair enzymes (C-terminal)"/>
    <property type="match status" value="1"/>
</dbReference>
<dbReference type="GO" id="GO:0006284">
    <property type="term" value="P:base-excision repair"/>
    <property type="evidence" value="ECO:0007669"/>
    <property type="project" value="InterPro"/>
</dbReference>
<dbReference type="InterPro" id="IPR023170">
    <property type="entry name" value="HhH_base_excis_C"/>
</dbReference>
<dbReference type="SUPFAM" id="SSF48150">
    <property type="entry name" value="DNA-glycosylase"/>
    <property type="match status" value="1"/>
</dbReference>
<dbReference type="PANTHER" id="PTHR10359">
    <property type="entry name" value="A/G-SPECIFIC ADENINE GLYCOSYLASE/ENDONUCLEASE III"/>
    <property type="match status" value="1"/>
</dbReference>
<accession>Q9WYL3</accession>
<evidence type="ECO:0000259" key="6">
    <source>
        <dbReference type="SMART" id="SM00478"/>
    </source>
</evidence>
<dbReference type="Proteomes" id="UP000008183">
    <property type="component" value="Chromosome"/>
</dbReference>
<dbReference type="InterPro" id="IPR003583">
    <property type="entry name" value="Hlx-hairpin-Hlx_DNA-bd_motif"/>
</dbReference>
<dbReference type="SMART" id="SM00278">
    <property type="entry name" value="HhH1"/>
    <property type="match status" value="1"/>
</dbReference>
<evidence type="ECO:0000256" key="1">
    <source>
        <dbReference type="ARBA" id="ARBA00022485"/>
    </source>
</evidence>
<keyword evidence="7" id="KW-0540">Nuclease</keyword>
<evidence type="ECO:0000259" key="5">
    <source>
        <dbReference type="SMART" id="SM00278"/>
    </source>
</evidence>
<keyword evidence="4" id="KW-0411">Iron-sulfur</keyword>
<dbReference type="Pfam" id="PF00730">
    <property type="entry name" value="HhH-GPD"/>
    <property type="match status" value="1"/>
</dbReference>
<dbReference type="GO" id="GO:0046872">
    <property type="term" value="F:metal ion binding"/>
    <property type="evidence" value="ECO:0007669"/>
    <property type="project" value="UniProtKB-KW"/>
</dbReference>
<keyword evidence="2" id="KW-0479">Metal-binding</keyword>
<keyword evidence="3" id="KW-0408">Iron</keyword>
<dbReference type="GO" id="GO:0051539">
    <property type="term" value="F:4 iron, 4 sulfur cluster binding"/>
    <property type="evidence" value="ECO:0007669"/>
    <property type="project" value="UniProtKB-KW"/>
</dbReference>
<proteinExistence type="predicted"/>